<proteinExistence type="predicted"/>
<keyword evidence="2" id="KW-1185">Reference proteome</keyword>
<protein>
    <submittedName>
        <fullName evidence="1">Uncharacterized protein</fullName>
    </submittedName>
</protein>
<dbReference type="RefSeq" id="WP_131755519.1">
    <property type="nucleotide sequence ID" value="NZ_CAACUY010000006.1"/>
</dbReference>
<evidence type="ECO:0000313" key="2">
    <source>
        <dbReference type="Proteomes" id="UP001597063"/>
    </source>
</evidence>
<reference evidence="2" key="1">
    <citation type="journal article" date="2019" name="Int. J. Syst. Evol. Microbiol.">
        <title>The Global Catalogue of Microorganisms (GCM) 10K type strain sequencing project: providing services to taxonomists for standard genome sequencing and annotation.</title>
        <authorList>
            <consortium name="The Broad Institute Genomics Platform"/>
            <consortium name="The Broad Institute Genome Sequencing Center for Infectious Disease"/>
            <person name="Wu L."/>
            <person name="Ma J."/>
        </authorList>
    </citation>
    <scope>NUCLEOTIDE SEQUENCE [LARGE SCALE GENOMIC DNA]</scope>
    <source>
        <strain evidence="2">JCM 9371</strain>
    </source>
</reference>
<gene>
    <name evidence="1" type="ORF">ACFQZM_13530</name>
</gene>
<sequence length="100" mass="10829">MAMDGRRDAGRQGYGPDDALYAALRRGAPQMGVKRIDRPACGSAVFITYQDRPAVHVGWDVKCDAYAWQDGPDAGTQISRDPEDAAELIAHSFGAVYSRA</sequence>
<accession>A0ABW2XHU7</accession>
<organism evidence="1 2">
    <name type="scientific">Actinomadura fibrosa</name>
    <dbReference type="NCBI Taxonomy" id="111802"/>
    <lineage>
        <taxon>Bacteria</taxon>
        <taxon>Bacillati</taxon>
        <taxon>Actinomycetota</taxon>
        <taxon>Actinomycetes</taxon>
        <taxon>Streptosporangiales</taxon>
        <taxon>Thermomonosporaceae</taxon>
        <taxon>Actinomadura</taxon>
    </lineage>
</organism>
<comment type="caution">
    <text evidence="1">The sequence shown here is derived from an EMBL/GenBank/DDBJ whole genome shotgun (WGS) entry which is preliminary data.</text>
</comment>
<dbReference type="Proteomes" id="UP001597063">
    <property type="component" value="Unassembled WGS sequence"/>
</dbReference>
<dbReference type="EMBL" id="JBHTGP010000006">
    <property type="protein sequence ID" value="MFD0685527.1"/>
    <property type="molecule type" value="Genomic_DNA"/>
</dbReference>
<name>A0ABW2XHU7_9ACTN</name>
<evidence type="ECO:0000313" key="1">
    <source>
        <dbReference type="EMBL" id="MFD0685527.1"/>
    </source>
</evidence>